<evidence type="ECO:0000256" key="4">
    <source>
        <dbReference type="PROSITE-ProRule" id="PRU01240"/>
    </source>
</evidence>
<gene>
    <name evidence="7" type="ORF">HU737_011265</name>
    <name evidence="6" type="ORF">HU737_13220</name>
    <name evidence="8" type="ORF">KW869_16340</name>
</gene>
<proteinExistence type="inferred from homology"/>
<dbReference type="InterPro" id="IPR015500">
    <property type="entry name" value="Peptidase_S8_subtilisin-rel"/>
</dbReference>
<feature type="active site" description="Charge relay system" evidence="4">
    <location>
        <position position="569"/>
    </location>
</feature>
<dbReference type="SUPFAM" id="SSF52743">
    <property type="entry name" value="Subtilisin-like"/>
    <property type="match status" value="1"/>
</dbReference>
<evidence type="ECO:0000256" key="1">
    <source>
        <dbReference type="ARBA" id="ARBA00022670"/>
    </source>
</evidence>
<evidence type="ECO:0000256" key="3">
    <source>
        <dbReference type="ARBA" id="ARBA00022825"/>
    </source>
</evidence>
<comment type="caution">
    <text evidence="6">The sequence shown here is derived from an EMBL/GenBank/DDBJ whole genome shotgun (WGS) entry which is preliminary data.</text>
</comment>
<accession>A0A923FYL3</accession>
<sequence>MNLDVHFVYYRNFRFDGKFHVRCIGAGLEKVKSIRYELEKSGPDGPRQVDAMSVYSQAQSGVLSDHGCPALLRCDVAAGTYTIKPRVTLREGVADVTVDGSGAVVVAALQVVIDEGELSRGILDTVPLPGTASRRRRSVADEPAIDLAGEAPRVVDPYAETLEPFPDLPPGTSYPTLLVKFVEGGFDRLLAELEPGSGSRLVGLWPTLKSVIELQPLLAPQERNDDKLQALRNYCYLKQPASMLNDTYVALLKTLAALEYVESLQFVPADVDSAELLLAGAAVALATLITGVAVVAGNRAFDDAQPTPDFEPLQHYLDEPGPRYRGMNIRKAWDKQVNGKGARVHFSDGGLFPNHEDLKGNPKLKIVTLQPNGDPRHGTKSVGVLLATPNGFGMTGICHAAELYLYNNYAKDESGRHQTPKDLLRHVEPGDIVAINRQSAHLDALGVFLPSIHEQAWWDAAKALTERGAVVLFAAGNGSNETDAIKGVTRGYGVNLSQWRYFREHGEADAILVGASQSWDGKPHQYSNFSYPYRMLNSWGDSVATLSGGDLQDKSADERDYSRNYGGTSSATPLVAGALSLIQSYAMEQHHVYLNADQMHLLVMASGHKEAILPHSDVLPMGARPDVQRALQLLDRILGGGRFHAPRDEL</sequence>
<feature type="active site" description="Charge relay system" evidence="4">
    <location>
        <position position="348"/>
    </location>
</feature>
<dbReference type="PROSITE" id="PS00138">
    <property type="entry name" value="SUBTILASE_SER"/>
    <property type="match status" value="1"/>
</dbReference>
<dbReference type="EMBL" id="JAHWXS010000017">
    <property type="protein sequence ID" value="MFK5735105.1"/>
    <property type="molecule type" value="Genomic_DNA"/>
</dbReference>
<evidence type="ECO:0000313" key="6">
    <source>
        <dbReference type="EMBL" id="MBC3441647.1"/>
    </source>
</evidence>
<keyword evidence="2 4" id="KW-0378">Hydrolase</keyword>
<dbReference type="EMBL" id="JABWRE020000001">
    <property type="protein sequence ID" value="MBV4536562.1"/>
    <property type="molecule type" value="Genomic_DNA"/>
</dbReference>
<dbReference type="PANTHER" id="PTHR42884">
    <property type="entry name" value="PROPROTEIN CONVERTASE SUBTILISIN/KEXIN-RELATED"/>
    <property type="match status" value="1"/>
</dbReference>
<dbReference type="Proteomes" id="UP000599879">
    <property type="component" value="Unassembled WGS sequence"/>
</dbReference>
<keyword evidence="3 4" id="KW-0720">Serine protease</keyword>
<dbReference type="PROSITE" id="PS51892">
    <property type="entry name" value="SUBTILASE"/>
    <property type="match status" value="1"/>
</dbReference>
<reference evidence="7" key="4">
    <citation type="submission" date="2021-06" db="EMBL/GenBank/DDBJ databases">
        <title>Updating the genus Pseudomonas: Description of 43 new species and partition of the Pseudomonas putida group.</title>
        <authorList>
            <person name="Girard L."/>
            <person name="Lood C."/>
            <person name="Vandamme P."/>
            <person name="Rokni-Zadeh H."/>
            <person name="Van Noort V."/>
            <person name="Hofte M."/>
            <person name="Lavigne R."/>
            <person name="De Mot R."/>
        </authorList>
    </citation>
    <scope>NUCLEOTIDE SEQUENCE</scope>
    <source>
        <strain evidence="7">SWRI10</strain>
    </source>
</reference>
<reference evidence="6" key="2">
    <citation type="journal article" date="2020" name="Microorganisms">
        <title>Reliable Identification of Environmental Pseudomonas Isolates Using the rpoD Gene.</title>
        <authorList>
            <consortium name="The Broad Institute Genome Sequencing Platform"/>
            <person name="Girard L."/>
            <person name="Lood C."/>
            <person name="Rokni-Zadeh H."/>
            <person name="van Noort V."/>
            <person name="Lavigne R."/>
            <person name="De Mot R."/>
        </authorList>
    </citation>
    <scope>NUCLEOTIDE SEQUENCE</scope>
    <source>
        <strain evidence="6">SWRI10</strain>
    </source>
</reference>
<dbReference type="EMBL" id="JABWRE010000008">
    <property type="protein sequence ID" value="MBC3441647.1"/>
    <property type="molecule type" value="Genomic_DNA"/>
</dbReference>
<dbReference type="InterPro" id="IPR000209">
    <property type="entry name" value="Peptidase_S8/S53_dom"/>
</dbReference>
<protein>
    <submittedName>
        <fullName evidence="6">S8 family serine peptidase</fullName>
    </submittedName>
</protein>
<dbReference type="Proteomes" id="UP001621534">
    <property type="component" value="Unassembled WGS sequence"/>
</dbReference>
<comment type="similarity">
    <text evidence="4">Belongs to the peptidase S8 family.</text>
</comment>
<dbReference type="GO" id="GO:0016020">
    <property type="term" value="C:membrane"/>
    <property type="evidence" value="ECO:0007669"/>
    <property type="project" value="TreeGrafter"/>
</dbReference>
<dbReference type="AlphaFoldDB" id="A0A923FYL3"/>
<dbReference type="PRINTS" id="PR00723">
    <property type="entry name" value="SUBTILISIN"/>
</dbReference>
<evidence type="ECO:0000313" key="9">
    <source>
        <dbReference type="Proteomes" id="UP001621534"/>
    </source>
</evidence>
<reference evidence="8" key="5">
    <citation type="submission" date="2021-07" db="EMBL/GenBank/DDBJ databases">
        <authorList>
            <person name="Wevar Oller A.L."/>
            <person name="Talano M.A."/>
            <person name="Torres Tejerizo G.A."/>
            <person name="Agostini E."/>
        </authorList>
    </citation>
    <scope>NUCLEOTIDE SEQUENCE</scope>
    <source>
        <strain evidence="8">AW4</strain>
    </source>
</reference>
<dbReference type="InterPro" id="IPR023828">
    <property type="entry name" value="Peptidase_S8_Ser-AS"/>
</dbReference>
<evidence type="ECO:0000256" key="2">
    <source>
        <dbReference type="ARBA" id="ARBA00022801"/>
    </source>
</evidence>
<dbReference type="InterPro" id="IPR036852">
    <property type="entry name" value="Peptidase_S8/S53_dom_sf"/>
</dbReference>
<feature type="domain" description="Peptidase S8/S53" evidence="5">
    <location>
        <begin position="340"/>
        <end position="600"/>
    </location>
</feature>
<evidence type="ECO:0000313" key="7">
    <source>
        <dbReference type="EMBL" id="MBV4536562.1"/>
    </source>
</evidence>
<reference evidence="6" key="3">
    <citation type="submission" date="2020-07" db="EMBL/GenBank/DDBJ databases">
        <authorList>
            <person name="Lood C."/>
            <person name="Girard L."/>
        </authorList>
    </citation>
    <scope>NUCLEOTIDE SEQUENCE</scope>
    <source>
        <strain evidence="6">SWRI10</strain>
    </source>
</reference>
<dbReference type="RefSeq" id="WP_186555210.1">
    <property type="nucleotide sequence ID" value="NZ_JABWRE020000001.1"/>
</dbReference>
<dbReference type="Gene3D" id="3.40.50.200">
    <property type="entry name" value="Peptidase S8/S53 domain"/>
    <property type="match status" value="1"/>
</dbReference>
<name>A0A923FYL3_9PSED</name>
<keyword evidence="9" id="KW-1185">Reference proteome</keyword>
<dbReference type="GO" id="GO:0016485">
    <property type="term" value="P:protein processing"/>
    <property type="evidence" value="ECO:0007669"/>
    <property type="project" value="TreeGrafter"/>
</dbReference>
<evidence type="ECO:0000259" key="5">
    <source>
        <dbReference type="Pfam" id="PF00082"/>
    </source>
</evidence>
<dbReference type="GO" id="GO:0004252">
    <property type="term" value="F:serine-type endopeptidase activity"/>
    <property type="evidence" value="ECO:0007669"/>
    <property type="project" value="UniProtKB-UniRule"/>
</dbReference>
<organism evidence="6">
    <name type="scientific">Pseudomonas urmiensis</name>
    <dbReference type="NCBI Taxonomy" id="2745493"/>
    <lineage>
        <taxon>Bacteria</taxon>
        <taxon>Pseudomonadati</taxon>
        <taxon>Pseudomonadota</taxon>
        <taxon>Gammaproteobacteria</taxon>
        <taxon>Pseudomonadales</taxon>
        <taxon>Pseudomonadaceae</taxon>
        <taxon>Pseudomonas</taxon>
    </lineage>
</organism>
<dbReference type="PANTHER" id="PTHR42884:SF14">
    <property type="entry name" value="NEUROENDOCRINE CONVERTASE 1"/>
    <property type="match status" value="1"/>
</dbReference>
<reference evidence="8 9" key="1">
    <citation type="journal article" date="2012" name="Plant Soil">
        <title>Screening of plant growth-promoting traits in arsenic-resistant bacteria isolated from the rhizosphere of soybean plants from Argentinean agricultural soil.</title>
        <authorList>
            <person name="Wevar Oller A.L."/>
            <person name="Talano M.A."/>
            <person name="Agostini E."/>
        </authorList>
    </citation>
    <scope>NUCLEOTIDE SEQUENCE [LARGE SCALE GENOMIC DNA]</scope>
    <source>
        <strain evidence="8 9">AW4</strain>
    </source>
</reference>
<dbReference type="Pfam" id="PF00082">
    <property type="entry name" value="Peptidase_S8"/>
    <property type="match status" value="1"/>
</dbReference>
<keyword evidence="1 4" id="KW-0645">Protease</keyword>
<evidence type="ECO:0000313" key="8">
    <source>
        <dbReference type="EMBL" id="MFK5735105.1"/>
    </source>
</evidence>
<feature type="active site" description="Charge relay system" evidence="4">
    <location>
        <position position="377"/>
    </location>
</feature>